<dbReference type="RefSeq" id="WP_255040869.1">
    <property type="nucleotide sequence ID" value="NZ_JANEYT010000006.1"/>
</dbReference>
<gene>
    <name evidence="3" type="ORF">NHN17_04120</name>
</gene>
<proteinExistence type="predicted"/>
<evidence type="ECO:0000256" key="2">
    <source>
        <dbReference type="SAM" id="SignalP"/>
    </source>
</evidence>
<comment type="caution">
    <text evidence="3">The sequence shown here is derived from an EMBL/GenBank/DDBJ whole genome shotgun (WGS) entry which is preliminary data.</text>
</comment>
<sequence>MRSYMGYILLFISSLLLAACGGGSDTTEPAAGTPVPVSTTFTVSVDAPDGMLLANQQRFSFIQPAYANAVKDLTEQNFAAVWLDDKGKVFESIEITRLEAKGDGIYELDAGTRARINAVLLVDLDGVPEFTLGENLPDGLFMTPLAAERLAVSLELSLTYYALAQRVAADENWGVFNDVFESGAQGAVALALEDINKIAIDIRDTLFPKIGVQGLSLKDLMSLTIVQTMTEGRLERFFTEQSAAIANILAILNDGYWEISTTEGNDGKGIFADNTSYDGNETTVTEYNWDKRGSDDITLTEMFTYLSNSTSFGTEDVKSQVLTDQGWMGLFEYLKVQFATDRNALLTDAALNLSDERGVTLEAKVYSLSGKKMHDFLSSKDNHYLTRYIPDDTTFTEGSSGFYFTWRPESETYLLCDNTNDQDTCRVSPILTPEAAYTSLEDIKTSLFDVGITIEQVNGFKLSDNIVAEFIDDDFFTVRYWSRIAANEWTIQDTSVWAPTTIAGKSVIRFDIPDIVRQLSDDYAFNGRNLFLVEDRGFVNIGEVLLELAEFNFSGFDNDAKAQIFAAATRDNLPPFGECAFGNTELANEGLFLNAVTECGGDERFTTQSVNDLVDKTLVQISDDGEISAHILRGDNSWDHYRNTNEESGSRAWSLTEDGYLKLVGNTNLEDEFDFWSLTNYDYQQNLLAIKVFSQQGQEAQISSLMAREYAPDSLAACLDGDSGWDPETTTPTVKESLSNYNNQVQQCKQIWFGRDPVFTEALLVGQTGNNSDDKALTFASDSGGDTGNHSNENTARYLKLSDDFDGDFFEGSYVDGSGCGFNFAIRWKIEDDGTLYYEAVDGSMNERIQITDTDGLKLAVKAFNHQTRWETDETLNYGSDEGEIWSDIVTLIDASQVPDVVPVEPPPPTPPAEGEEPPVEEEPAGPPGGTILNDGQTCAYLDNPEDTAP</sequence>
<evidence type="ECO:0000313" key="3">
    <source>
        <dbReference type="EMBL" id="MCQ1057262.1"/>
    </source>
</evidence>
<keyword evidence="4" id="KW-1185">Reference proteome</keyword>
<dbReference type="PROSITE" id="PS51257">
    <property type="entry name" value="PROKAR_LIPOPROTEIN"/>
    <property type="match status" value="1"/>
</dbReference>
<dbReference type="EMBL" id="JANEYT010000006">
    <property type="protein sequence ID" value="MCQ1057262.1"/>
    <property type="molecule type" value="Genomic_DNA"/>
</dbReference>
<reference evidence="3 4" key="1">
    <citation type="submission" date="2022-07" db="EMBL/GenBank/DDBJ databases">
        <title>Photobacterium pectinilyticum sp. nov., a marine bacterium isolated from surface seawater of Qingdao offshore.</title>
        <authorList>
            <person name="Wang X."/>
        </authorList>
    </citation>
    <scope>NUCLEOTIDE SEQUENCE [LARGE SCALE GENOMIC DNA]</scope>
    <source>
        <strain evidence="3 4">ZSDE20</strain>
    </source>
</reference>
<evidence type="ECO:0000313" key="4">
    <source>
        <dbReference type="Proteomes" id="UP001524460"/>
    </source>
</evidence>
<feature type="compositionally biased region" description="Acidic residues" evidence="1">
    <location>
        <begin position="914"/>
        <end position="924"/>
    </location>
</feature>
<evidence type="ECO:0000256" key="1">
    <source>
        <dbReference type="SAM" id="MobiDB-lite"/>
    </source>
</evidence>
<protein>
    <submittedName>
        <fullName evidence="3">Hydrogenase expression protein HypA</fullName>
    </submittedName>
</protein>
<organism evidence="3 4">
    <name type="scientific">Photobacterium pectinilyticum</name>
    <dbReference type="NCBI Taxonomy" id="2906793"/>
    <lineage>
        <taxon>Bacteria</taxon>
        <taxon>Pseudomonadati</taxon>
        <taxon>Pseudomonadota</taxon>
        <taxon>Gammaproteobacteria</taxon>
        <taxon>Vibrionales</taxon>
        <taxon>Vibrionaceae</taxon>
        <taxon>Photobacterium</taxon>
    </lineage>
</organism>
<dbReference type="Proteomes" id="UP001524460">
    <property type="component" value="Unassembled WGS sequence"/>
</dbReference>
<feature type="signal peptide" evidence="2">
    <location>
        <begin position="1"/>
        <end position="18"/>
    </location>
</feature>
<keyword evidence="2" id="KW-0732">Signal</keyword>
<feature type="chain" id="PRO_5045956416" evidence="2">
    <location>
        <begin position="19"/>
        <end position="950"/>
    </location>
</feature>
<name>A0ABT1MXM9_9GAMM</name>
<feature type="region of interest" description="Disordered" evidence="1">
    <location>
        <begin position="902"/>
        <end position="950"/>
    </location>
</feature>
<accession>A0ABT1MXM9</accession>